<reference evidence="7" key="1">
    <citation type="journal article" date="2015" name="Nature">
        <title>Complex archaea that bridge the gap between prokaryotes and eukaryotes.</title>
        <authorList>
            <person name="Spang A."/>
            <person name="Saw J.H."/>
            <person name="Jorgensen S.L."/>
            <person name="Zaremba-Niedzwiedzka K."/>
            <person name="Martijn J."/>
            <person name="Lind A.E."/>
            <person name="van Eijk R."/>
            <person name="Schleper C."/>
            <person name="Guy L."/>
            <person name="Ettema T.J."/>
        </authorList>
    </citation>
    <scope>NUCLEOTIDE SEQUENCE</scope>
</reference>
<dbReference type="PROSITE" id="PS01311">
    <property type="entry name" value="LGT"/>
    <property type="match status" value="1"/>
</dbReference>
<evidence type="ECO:0000256" key="4">
    <source>
        <dbReference type="ARBA" id="ARBA00022989"/>
    </source>
</evidence>
<dbReference type="HAMAP" id="MF_01147">
    <property type="entry name" value="Lgt"/>
    <property type="match status" value="1"/>
</dbReference>
<dbReference type="AlphaFoldDB" id="A0A0F9B718"/>
<feature type="transmembrane region" description="Helical" evidence="6">
    <location>
        <begin position="333"/>
        <end position="355"/>
    </location>
</feature>
<dbReference type="GO" id="GO:0042158">
    <property type="term" value="P:lipoprotein biosynthetic process"/>
    <property type="evidence" value="ECO:0007669"/>
    <property type="project" value="InterPro"/>
</dbReference>
<evidence type="ECO:0000256" key="2">
    <source>
        <dbReference type="ARBA" id="ARBA00022679"/>
    </source>
</evidence>
<protein>
    <recommendedName>
        <fullName evidence="8">Phosphatidylglycerol--prolipoprotein diacylglyceryl transferase</fullName>
    </recommendedName>
</protein>
<gene>
    <name evidence="7" type="ORF">LCGC14_2485580</name>
</gene>
<keyword evidence="4 6" id="KW-1133">Transmembrane helix</keyword>
<proteinExistence type="inferred from homology"/>
<organism evidence="7">
    <name type="scientific">marine sediment metagenome</name>
    <dbReference type="NCBI Taxonomy" id="412755"/>
    <lineage>
        <taxon>unclassified sequences</taxon>
        <taxon>metagenomes</taxon>
        <taxon>ecological metagenomes</taxon>
    </lineage>
</organism>
<keyword evidence="5 6" id="KW-0472">Membrane</keyword>
<feature type="transmembrane region" description="Helical" evidence="6">
    <location>
        <begin position="219"/>
        <end position="240"/>
    </location>
</feature>
<evidence type="ECO:0000313" key="7">
    <source>
        <dbReference type="EMBL" id="KKL17435.1"/>
    </source>
</evidence>
<keyword evidence="3 6" id="KW-0812">Transmembrane</keyword>
<dbReference type="InterPro" id="IPR001640">
    <property type="entry name" value="Lgt"/>
</dbReference>
<feature type="transmembrane region" description="Helical" evidence="6">
    <location>
        <begin position="28"/>
        <end position="50"/>
    </location>
</feature>
<comment type="caution">
    <text evidence="7">The sequence shown here is derived from an EMBL/GenBank/DDBJ whole genome shotgun (WGS) entry which is preliminary data.</text>
</comment>
<keyword evidence="1" id="KW-1003">Cell membrane</keyword>
<dbReference type="PANTHER" id="PTHR30589:SF0">
    <property type="entry name" value="PHOSPHATIDYLGLYCEROL--PROLIPOPROTEIN DIACYLGLYCERYL TRANSFERASE"/>
    <property type="match status" value="1"/>
</dbReference>
<feature type="transmembrane region" description="Helical" evidence="6">
    <location>
        <begin position="272"/>
        <end position="291"/>
    </location>
</feature>
<feature type="transmembrane region" description="Helical" evidence="6">
    <location>
        <begin position="146"/>
        <end position="166"/>
    </location>
</feature>
<feature type="transmembrane region" description="Helical" evidence="6">
    <location>
        <begin position="186"/>
        <end position="207"/>
    </location>
</feature>
<evidence type="ECO:0000256" key="5">
    <source>
        <dbReference type="ARBA" id="ARBA00023136"/>
    </source>
</evidence>
<sequence>MLKNSMLSFFYWNPKKEIFTIPYLNIPIVWYSLLFLIGFVIGYYIVISIFRRYFYLFENFTKKDILSFDILKEGLKNPKTESQKRVYEFFFEKTKNENFLDSNDKVLELLNLYIDGKIKNRLFLENIFSKAILSTKSKLIKIVDTGIVYVVIATIIGARLGHLIFYESPSYYLKNPINIIKIWQGGLASHGAGVAIMIALFLFCYYLKKFSPKLKFVHLLDFVVVPTALVGFFIRMGNFFNQEILGVETNLPWAVIFGSPMENVTIVPRHPVQLYEALFYLGVFGVLFFLSYRKYFLIKEGKLLGLFLILVFGFRFFIEFLKVRQSAILDDNTFLLMGQYLSIPFIALGIFFLFWDKIRSFFLKN</sequence>
<dbReference type="PANTHER" id="PTHR30589">
    <property type="entry name" value="PROLIPOPROTEIN DIACYLGLYCERYL TRANSFERASE"/>
    <property type="match status" value="1"/>
</dbReference>
<evidence type="ECO:0008006" key="8">
    <source>
        <dbReference type="Google" id="ProtNLM"/>
    </source>
</evidence>
<dbReference type="GO" id="GO:0005886">
    <property type="term" value="C:plasma membrane"/>
    <property type="evidence" value="ECO:0007669"/>
    <property type="project" value="InterPro"/>
</dbReference>
<evidence type="ECO:0000256" key="1">
    <source>
        <dbReference type="ARBA" id="ARBA00022475"/>
    </source>
</evidence>
<evidence type="ECO:0000256" key="3">
    <source>
        <dbReference type="ARBA" id="ARBA00022692"/>
    </source>
</evidence>
<dbReference type="GO" id="GO:0008961">
    <property type="term" value="F:phosphatidylglycerol-prolipoprotein diacylglyceryl transferase activity"/>
    <property type="evidence" value="ECO:0007669"/>
    <property type="project" value="InterPro"/>
</dbReference>
<dbReference type="Pfam" id="PF01790">
    <property type="entry name" value="LGT"/>
    <property type="match status" value="1"/>
</dbReference>
<keyword evidence="2" id="KW-0808">Transferase</keyword>
<name>A0A0F9B718_9ZZZZ</name>
<feature type="transmembrane region" description="Helical" evidence="6">
    <location>
        <begin position="303"/>
        <end position="321"/>
    </location>
</feature>
<accession>A0A0F9B718</accession>
<dbReference type="EMBL" id="LAZR01039259">
    <property type="protein sequence ID" value="KKL17435.1"/>
    <property type="molecule type" value="Genomic_DNA"/>
</dbReference>
<evidence type="ECO:0000256" key="6">
    <source>
        <dbReference type="SAM" id="Phobius"/>
    </source>
</evidence>